<proteinExistence type="predicted"/>
<protein>
    <submittedName>
        <fullName evidence="6">Gamma-glutamyltransferase</fullName>
    </submittedName>
</protein>
<keyword evidence="7" id="KW-1185">Reference proteome</keyword>
<dbReference type="PROSITE" id="PS51318">
    <property type="entry name" value="TAT"/>
    <property type="match status" value="1"/>
</dbReference>
<evidence type="ECO:0000256" key="4">
    <source>
        <dbReference type="ARBA" id="ARBA00023315"/>
    </source>
</evidence>
<feature type="region of interest" description="Disordered" evidence="5">
    <location>
        <begin position="1"/>
        <end position="25"/>
    </location>
</feature>
<dbReference type="SUPFAM" id="SSF56235">
    <property type="entry name" value="N-terminal nucleophile aminohydrolases (Ntn hydrolases)"/>
    <property type="match status" value="1"/>
</dbReference>
<dbReference type="AlphaFoldDB" id="A0A8J8Q3L1"/>
<dbReference type="Gene3D" id="3.60.20.40">
    <property type="match status" value="1"/>
</dbReference>
<dbReference type="PANTHER" id="PTHR43199">
    <property type="entry name" value="GLUTATHIONE HYDROLASE"/>
    <property type="match status" value="1"/>
</dbReference>
<keyword evidence="2" id="KW-0378">Hydrolase</keyword>
<dbReference type="Gene3D" id="1.10.246.130">
    <property type="match status" value="1"/>
</dbReference>
<sequence>MRRENNRESAGSTDSSATSRILGRSTGRRSFLKGTAAVGIGVAASTVASADTDGETADDGWEATAVTAGGGMVSSSHPLASEIGANVLADGGNAFDAAAATQFALAVVEPNGSGLGGSDLLLAYDADDEQCYAVDGLARSPIEASPEIRYDEDGEQKPPMERSYGGIAVGTPGTVRTLDVLLKRWGTRSIREVVGPAADLAAEGFEVDQRLAETVGWSAWRFNDAASSVFAPDDEPVSVGDTLVQDALAETLRLIESDGIDPFYRGEIADAIVEFVRSAGGVMSASDLRSYRPTIEPVPSITFDEPHPAVARGGEIRVTATPPSSYGVVVLGLLKLIEDLDIDRDGANSIERYHYLAEARRLASAPVYATGGDPEFVDVPARGMLADEYIDERRDMIDPTEADFDLVFEPGEPWSHQPGRPYVTDPPAGVSPSDFADTPGDGTDEGESTTHFVTADSEGNVVSCSGTLSANFGTGAVVPDYGFFLNNSVSNMSSEPGPDQIAPLRRYSTSMCPTMALRDGKPLLALGSPGGGSIPRVVAGVLTNVLVHGMSLAEAISHPRMYMWTWEAEVDSAVVEGMRSREHDVDDDPTPHIGDVQAIRIDQRREQLVGVADPRRGGAAIGTDETS</sequence>
<dbReference type="InterPro" id="IPR043137">
    <property type="entry name" value="GGT_ssub_C"/>
</dbReference>
<evidence type="ECO:0000256" key="2">
    <source>
        <dbReference type="ARBA" id="ARBA00022801"/>
    </source>
</evidence>
<dbReference type="InterPro" id="IPR000101">
    <property type="entry name" value="GGT_peptidase"/>
</dbReference>
<dbReference type="EMBL" id="PHNJ01000007">
    <property type="protein sequence ID" value="TYL37948.1"/>
    <property type="molecule type" value="Genomic_DNA"/>
</dbReference>
<dbReference type="GO" id="GO:0036374">
    <property type="term" value="F:glutathione hydrolase activity"/>
    <property type="evidence" value="ECO:0007669"/>
    <property type="project" value="InterPro"/>
</dbReference>
<evidence type="ECO:0000313" key="7">
    <source>
        <dbReference type="Proteomes" id="UP000766904"/>
    </source>
</evidence>
<dbReference type="InterPro" id="IPR051792">
    <property type="entry name" value="GGT_bact"/>
</dbReference>
<dbReference type="Pfam" id="PF01019">
    <property type="entry name" value="G_glu_transpept"/>
    <property type="match status" value="1"/>
</dbReference>
<evidence type="ECO:0000256" key="3">
    <source>
        <dbReference type="ARBA" id="ARBA00023145"/>
    </source>
</evidence>
<keyword evidence="1" id="KW-0808">Transferase</keyword>
<name>A0A8J8Q3L1_9EURY</name>
<comment type="caution">
    <text evidence="6">The sequence shown here is derived from an EMBL/GenBank/DDBJ whole genome shotgun (WGS) entry which is preliminary data.</text>
</comment>
<dbReference type="PRINTS" id="PR01210">
    <property type="entry name" value="GGTRANSPTASE"/>
</dbReference>
<dbReference type="Proteomes" id="UP000766904">
    <property type="component" value="Unassembled WGS sequence"/>
</dbReference>
<dbReference type="GO" id="GO:0016746">
    <property type="term" value="F:acyltransferase activity"/>
    <property type="evidence" value="ECO:0007669"/>
    <property type="project" value="UniProtKB-KW"/>
</dbReference>
<dbReference type="NCBIfam" id="TIGR00066">
    <property type="entry name" value="g_glut_trans"/>
    <property type="match status" value="1"/>
</dbReference>
<feature type="region of interest" description="Disordered" evidence="5">
    <location>
        <begin position="412"/>
        <end position="450"/>
    </location>
</feature>
<keyword evidence="4" id="KW-0012">Acyltransferase</keyword>
<dbReference type="InterPro" id="IPR006311">
    <property type="entry name" value="TAT_signal"/>
</dbReference>
<reference evidence="6" key="1">
    <citation type="submission" date="2017-11" db="EMBL/GenBank/DDBJ databases">
        <authorList>
            <person name="Kajale S.C."/>
            <person name="Sharma A."/>
        </authorList>
    </citation>
    <scope>NUCLEOTIDE SEQUENCE</scope>
    <source>
        <strain evidence="6">LS1_42</strain>
    </source>
</reference>
<dbReference type="PANTHER" id="PTHR43199:SF1">
    <property type="entry name" value="GLUTATHIONE HYDROLASE PROENZYME"/>
    <property type="match status" value="1"/>
</dbReference>
<dbReference type="InterPro" id="IPR029055">
    <property type="entry name" value="Ntn_hydrolases_N"/>
</dbReference>
<keyword evidence="3" id="KW-0865">Zymogen</keyword>
<feature type="compositionally biased region" description="Polar residues" evidence="5">
    <location>
        <begin position="8"/>
        <end position="19"/>
    </location>
</feature>
<evidence type="ECO:0000256" key="5">
    <source>
        <dbReference type="SAM" id="MobiDB-lite"/>
    </source>
</evidence>
<organism evidence="6 7">
    <name type="scientific">Natronococcus pandeyae</name>
    <dbReference type="NCBI Taxonomy" id="2055836"/>
    <lineage>
        <taxon>Archaea</taxon>
        <taxon>Methanobacteriati</taxon>
        <taxon>Methanobacteriota</taxon>
        <taxon>Stenosarchaea group</taxon>
        <taxon>Halobacteria</taxon>
        <taxon>Halobacteriales</taxon>
        <taxon>Natrialbaceae</taxon>
        <taxon>Natronococcus</taxon>
    </lineage>
</organism>
<gene>
    <name evidence="6" type="primary">ggt</name>
    <name evidence="6" type="ORF">CV102_14605</name>
</gene>
<evidence type="ECO:0000313" key="6">
    <source>
        <dbReference type="EMBL" id="TYL37948.1"/>
    </source>
</evidence>
<dbReference type="InterPro" id="IPR043138">
    <property type="entry name" value="GGT_lsub"/>
</dbReference>
<accession>A0A8J8Q3L1</accession>
<evidence type="ECO:0000256" key="1">
    <source>
        <dbReference type="ARBA" id="ARBA00022679"/>
    </source>
</evidence>
<dbReference type="GO" id="GO:0006751">
    <property type="term" value="P:glutathione catabolic process"/>
    <property type="evidence" value="ECO:0007669"/>
    <property type="project" value="InterPro"/>
</dbReference>